<dbReference type="OrthoDB" id="5638726at2"/>
<dbReference type="PANTHER" id="PTHR30086">
    <property type="entry name" value="ARGININE EXPORTER PROTEIN ARGO"/>
    <property type="match status" value="1"/>
</dbReference>
<sequence length="206" mass="22199">MSAAVIHGVLLSIGLIMAFGAQNVFIFNQGASHKKLRSSLPAVITASVCDTILIILAVLGVSLMVMTVPGLQITLFAAGFLFLLYIGWTIWSSDPVKVNDKYGAMRADKQIMFAISVSLLNPHAILDTIGVIGANSLRYSGVAELVAFAVACIIVSWITFIMLAVIGRSIRSIDREGKIVMTINKVSALMIWGVASYIAYQLYMLV</sequence>
<dbReference type="GO" id="GO:0015171">
    <property type="term" value="F:amino acid transmembrane transporter activity"/>
    <property type="evidence" value="ECO:0007669"/>
    <property type="project" value="TreeGrafter"/>
</dbReference>
<feature type="transmembrane region" description="Helical" evidence="6">
    <location>
        <begin position="40"/>
        <end position="65"/>
    </location>
</feature>
<feature type="transmembrane region" description="Helical" evidence="6">
    <location>
        <begin position="6"/>
        <end position="28"/>
    </location>
</feature>
<keyword evidence="5 6" id="KW-0472">Membrane</keyword>
<dbReference type="AlphaFoldDB" id="A0A1M7DSZ9"/>
<feature type="transmembrane region" description="Helical" evidence="6">
    <location>
        <begin position="186"/>
        <end position="203"/>
    </location>
</feature>
<evidence type="ECO:0000256" key="5">
    <source>
        <dbReference type="ARBA" id="ARBA00023136"/>
    </source>
</evidence>
<evidence type="ECO:0000256" key="6">
    <source>
        <dbReference type="SAM" id="Phobius"/>
    </source>
</evidence>
<evidence type="ECO:0000256" key="4">
    <source>
        <dbReference type="ARBA" id="ARBA00022989"/>
    </source>
</evidence>
<feature type="transmembrane region" description="Helical" evidence="6">
    <location>
        <begin position="111"/>
        <end position="133"/>
    </location>
</feature>
<dbReference type="Proteomes" id="UP000184206">
    <property type="component" value="Unassembled WGS sequence"/>
</dbReference>
<evidence type="ECO:0000256" key="3">
    <source>
        <dbReference type="ARBA" id="ARBA00022692"/>
    </source>
</evidence>
<proteinExistence type="predicted"/>
<organism evidence="7 8">
    <name type="scientific">Lacicoccus alkaliphilus DSM 16010</name>
    <dbReference type="NCBI Taxonomy" id="1123231"/>
    <lineage>
        <taxon>Bacteria</taxon>
        <taxon>Bacillati</taxon>
        <taxon>Bacillota</taxon>
        <taxon>Bacilli</taxon>
        <taxon>Bacillales</taxon>
        <taxon>Salinicoccaceae</taxon>
        <taxon>Lacicoccus</taxon>
    </lineage>
</organism>
<dbReference type="EMBL" id="FRCF01000003">
    <property type="protein sequence ID" value="SHL82547.1"/>
    <property type="molecule type" value="Genomic_DNA"/>
</dbReference>
<dbReference type="GO" id="GO:0005886">
    <property type="term" value="C:plasma membrane"/>
    <property type="evidence" value="ECO:0007669"/>
    <property type="project" value="UniProtKB-SubCell"/>
</dbReference>
<name>A0A1M7DSZ9_9BACL</name>
<comment type="subcellular location">
    <subcellularLocation>
        <location evidence="1">Cell membrane</location>
        <topology evidence="1">Multi-pass membrane protein</topology>
    </subcellularLocation>
</comment>
<dbReference type="InterPro" id="IPR001123">
    <property type="entry name" value="LeuE-type"/>
</dbReference>
<keyword evidence="4 6" id="KW-1133">Transmembrane helix</keyword>
<keyword evidence="3 6" id="KW-0812">Transmembrane</keyword>
<evidence type="ECO:0000256" key="1">
    <source>
        <dbReference type="ARBA" id="ARBA00004651"/>
    </source>
</evidence>
<gene>
    <name evidence="7" type="ORF">SAMN02745189_00981</name>
</gene>
<evidence type="ECO:0000256" key="2">
    <source>
        <dbReference type="ARBA" id="ARBA00022475"/>
    </source>
</evidence>
<keyword evidence="2" id="KW-1003">Cell membrane</keyword>
<dbReference type="PANTHER" id="PTHR30086:SF20">
    <property type="entry name" value="ARGININE EXPORTER PROTEIN ARGO-RELATED"/>
    <property type="match status" value="1"/>
</dbReference>
<reference evidence="7 8" key="1">
    <citation type="submission" date="2016-11" db="EMBL/GenBank/DDBJ databases">
        <authorList>
            <person name="Jaros S."/>
            <person name="Januszkiewicz K."/>
            <person name="Wedrychowicz H."/>
        </authorList>
    </citation>
    <scope>NUCLEOTIDE SEQUENCE [LARGE SCALE GENOMIC DNA]</scope>
    <source>
        <strain evidence="7 8">DSM 16010</strain>
    </source>
</reference>
<keyword evidence="8" id="KW-1185">Reference proteome</keyword>
<feature type="transmembrane region" description="Helical" evidence="6">
    <location>
        <begin position="71"/>
        <end position="91"/>
    </location>
</feature>
<evidence type="ECO:0000313" key="7">
    <source>
        <dbReference type="EMBL" id="SHL82547.1"/>
    </source>
</evidence>
<dbReference type="RefSeq" id="WP_072708988.1">
    <property type="nucleotide sequence ID" value="NZ_FRCF01000003.1"/>
</dbReference>
<feature type="transmembrane region" description="Helical" evidence="6">
    <location>
        <begin position="145"/>
        <end position="166"/>
    </location>
</feature>
<evidence type="ECO:0000313" key="8">
    <source>
        <dbReference type="Proteomes" id="UP000184206"/>
    </source>
</evidence>
<protein>
    <submittedName>
        <fullName evidence="7">L-lysine exporter family protein LysE/ArgO</fullName>
    </submittedName>
</protein>
<dbReference type="Pfam" id="PF01810">
    <property type="entry name" value="LysE"/>
    <property type="match status" value="1"/>
</dbReference>
<accession>A0A1M7DSZ9</accession>